<organism evidence="1 2">
    <name type="scientific">Mycoplasmopsis maculosa</name>
    <dbReference type="NCBI Taxonomy" id="114885"/>
    <lineage>
        <taxon>Bacteria</taxon>
        <taxon>Bacillati</taxon>
        <taxon>Mycoplasmatota</taxon>
        <taxon>Mycoplasmoidales</taxon>
        <taxon>Metamycoplasmataceae</taxon>
        <taxon>Mycoplasmopsis</taxon>
    </lineage>
</organism>
<dbReference type="AlphaFoldDB" id="A0A449B453"/>
<gene>
    <name evidence="1" type="ORF">NCTC10168_00302</name>
</gene>
<dbReference type="Proteomes" id="UP000290243">
    <property type="component" value="Chromosome"/>
</dbReference>
<dbReference type="OrthoDB" id="399127at2"/>
<dbReference type="EMBL" id="LR215037">
    <property type="protein sequence ID" value="VEU75384.1"/>
    <property type="molecule type" value="Genomic_DNA"/>
</dbReference>
<dbReference type="KEGG" id="mmau:NCTC10168_00302"/>
<sequence>MEYSEIKDKNYAIVRVFENKALKIEKVYKKYLDAKKELIDNAKNYEEADFAIVQLKWLQIFNKKV</sequence>
<reference evidence="1 2" key="1">
    <citation type="submission" date="2019-01" db="EMBL/GenBank/DDBJ databases">
        <authorList>
            <consortium name="Pathogen Informatics"/>
        </authorList>
    </citation>
    <scope>NUCLEOTIDE SEQUENCE [LARGE SCALE GENOMIC DNA]</scope>
    <source>
        <strain evidence="1 2">NCTC10168</strain>
    </source>
</reference>
<proteinExistence type="predicted"/>
<keyword evidence="2" id="KW-1185">Reference proteome</keyword>
<evidence type="ECO:0000313" key="1">
    <source>
        <dbReference type="EMBL" id="VEU75384.1"/>
    </source>
</evidence>
<name>A0A449B453_9BACT</name>
<evidence type="ECO:0000313" key="2">
    <source>
        <dbReference type="Proteomes" id="UP000290243"/>
    </source>
</evidence>
<protein>
    <submittedName>
        <fullName evidence="1">Uncharacterized protein</fullName>
    </submittedName>
</protein>
<dbReference type="RefSeq" id="WP_027122595.1">
    <property type="nucleotide sequence ID" value="NZ_LR215037.1"/>
</dbReference>
<accession>A0A449B453</accession>